<keyword evidence="3" id="KW-1185">Reference proteome</keyword>
<organism evidence="2 3">
    <name type="scientific">Prorocentrum cordatum</name>
    <dbReference type="NCBI Taxonomy" id="2364126"/>
    <lineage>
        <taxon>Eukaryota</taxon>
        <taxon>Sar</taxon>
        <taxon>Alveolata</taxon>
        <taxon>Dinophyceae</taxon>
        <taxon>Prorocentrales</taxon>
        <taxon>Prorocentraceae</taxon>
        <taxon>Prorocentrum</taxon>
    </lineage>
</organism>
<feature type="region of interest" description="Disordered" evidence="1">
    <location>
        <begin position="25"/>
        <end position="171"/>
    </location>
</feature>
<evidence type="ECO:0000256" key="1">
    <source>
        <dbReference type="SAM" id="MobiDB-lite"/>
    </source>
</evidence>
<reference evidence="2" key="1">
    <citation type="submission" date="2023-10" db="EMBL/GenBank/DDBJ databases">
        <authorList>
            <person name="Chen Y."/>
            <person name="Shah S."/>
            <person name="Dougan E. K."/>
            <person name="Thang M."/>
            <person name="Chan C."/>
        </authorList>
    </citation>
    <scope>NUCLEOTIDE SEQUENCE [LARGE SCALE GENOMIC DNA]</scope>
</reference>
<protein>
    <submittedName>
        <fullName evidence="2">Uncharacterized protein</fullName>
    </submittedName>
</protein>
<evidence type="ECO:0000313" key="2">
    <source>
        <dbReference type="EMBL" id="CAK0877063.1"/>
    </source>
</evidence>
<evidence type="ECO:0000313" key="3">
    <source>
        <dbReference type="Proteomes" id="UP001189429"/>
    </source>
</evidence>
<gene>
    <name evidence="2" type="ORF">PCOR1329_LOCUS61222</name>
</gene>
<dbReference type="Proteomes" id="UP001189429">
    <property type="component" value="Unassembled WGS sequence"/>
</dbReference>
<name>A0ABN9VVR4_9DINO</name>
<accession>A0ABN9VVR4</accession>
<proteinExistence type="predicted"/>
<comment type="caution">
    <text evidence="2">The sequence shown here is derived from an EMBL/GenBank/DDBJ whole genome shotgun (WGS) entry which is preliminary data.</text>
</comment>
<feature type="compositionally biased region" description="Low complexity" evidence="1">
    <location>
        <begin position="127"/>
        <end position="152"/>
    </location>
</feature>
<dbReference type="EMBL" id="CAUYUJ010017698">
    <property type="protein sequence ID" value="CAK0877063.1"/>
    <property type="molecule type" value="Genomic_DNA"/>
</dbReference>
<sequence>MAAPMRTFGAAVARSAGAGARLSLGSAVTPRQAGSVAAAAAAPLGGERTPKTPRTPANSLGALTPKTPARSVGAATPARSVGAATPGGGEGLSFFSEATPSRGERRVAFSEVAAEEPRGGAPGGALGQPSAAAPGAARSRAALRGRLPVLLGGREGEAEGPAQRGPTAVRQSVPEEVLAATSAREAFLARAGRIGSRRV</sequence>